<accession>A0ABS7GWW2</accession>
<dbReference type="EMBL" id="JAEUAK010000007">
    <property type="protein sequence ID" value="MBW9054443.1"/>
    <property type="molecule type" value="Genomic_DNA"/>
</dbReference>
<protein>
    <submittedName>
        <fullName evidence="3">Uncharacterized protein</fullName>
    </submittedName>
</protein>
<feature type="transmembrane region" description="Helical" evidence="2">
    <location>
        <begin position="151"/>
        <end position="170"/>
    </location>
</feature>
<keyword evidence="2" id="KW-0472">Membrane</keyword>
<feature type="region of interest" description="Disordered" evidence="1">
    <location>
        <begin position="107"/>
        <end position="138"/>
    </location>
</feature>
<keyword evidence="2" id="KW-1133">Transmembrane helix</keyword>
<comment type="caution">
    <text evidence="3">The sequence shown here is derived from an EMBL/GenBank/DDBJ whole genome shotgun (WGS) entry which is preliminary data.</text>
</comment>
<sequence>MVSEEGRTSPAPHDPAAVREQLDRILASPEFHAPERGRRFLEYIIEEMLEGRGEQLKAYTIAQAVFGRDASFDAQNDPVVRIEAGRIRRALERYYLVSGRRDPIGITIPKGGYSPHFSSTNGSASPGGANDSQDRGNKRGGLARPIAYRDLLLPIGLPALLGVIAILAIIRPLEDYFSGPKAPPAPAASTLASKASIVVEPFSALGGSSEGLDFANGLADQLLTKLMKAENLVVLAPDRPAAQPIAPLFNLQGSVAIEGSALHLHVRLINGADGTVIWANQYDREIKGRTILDIEDEIAMQIALEISKRRSAAPPDR</sequence>
<keyword evidence="2" id="KW-0812">Transmembrane</keyword>
<evidence type="ECO:0000256" key="1">
    <source>
        <dbReference type="SAM" id="MobiDB-lite"/>
    </source>
</evidence>
<evidence type="ECO:0000313" key="3">
    <source>
        <dbReference type="EMBL" id="MBW9054443.1"/>
    </source>
</evidence>
<reference evidence="3 4" key="1">
    <citation type="journal article" date="2021" name="MBio">
        <title>Poor Competitiveness of Bradyrhizobium in Pigeon Pea Root Colonization in Indian Soils.</title>
        <authorList>
            <person name="Chalasani D."/>
            <person name="Basu A."/>
            <person name="Pullabhotla S.V.S.R.N."/>
            <person name="Jorrin B."/>
            <person name="Neal A.L."/>
            <person name="Poole P.S."/>
            <person name="Podile A.R."/>
            <person name="Tkacz A."/>
        </authorList>
    </citation>
    <scope>NUCLEOTIDE SEQUENCE [LARGE SCALE GENOMIC DNA]</scope>
    <source>
        <strain evidence="3 4">HU56</strain>
    </source>
</reference>
<organism evidence="3 4">
    <name type="scientific">Rhizobium mesosinicum</name>
    <dbReference type="NCBI Taxonomy" id="335017"/>
    <lineage>
        <taxon>Bacteria</taxon>
        <taxon>Pseudomonadati</taxon>
        <taxon>Pseudomonadota</taxon>
        <taxon>Alphaproteobacteria</taxon>
        <taxon>Hyphomicrobiales</taxon>
        <taxon>Rhizobiaceae</taxon>
        <taxon>Rhizobium/Agrobacterium group</taxon>
        <taxon>Rhizobium</taxon>
    </lineage>
</organism>
<dbReference type="RefSeq" id="WP_220335806.1">
    <property type="nucleotide sequence ID" value="NZ_JAEUAK010000007.1"/>
</dbReference>
<name>A0ABS7GWW2_9HYPH</name>
<gene>
    <name evidence="3" type="ORF">JNB85_18705</name>
</gene>
<evidence type="ECO:0000313" key="4">
    <source>
        <dbReference type="Proteomes" id="UP000717752"/>
    </source>
</evidence>
<evidence type="ECO:0000256" key="2">
    <source>
        <dbReference type="SAM" id="Phobius"/>
    </source>
</evidence>
<keyword evidence="4" id="KW-1185">Reference proteome</keyword>
<proteinExistence type="predicted"/>
<dbReference type="Proteomes" id="UP000717752">
    <property type="component" value="Unassembled WGS sequence"/>
</dbReference>